<feature type="chain" id="PRO_5038071767" evidence="2">
    <location>
        <begin position="37"/>
        <end position="320"/>
    </location>
</feature>
<evidence type="ECO:0000256" key="1">
    <source>
        <dbReference type="SAM" id="MobiDB-lite"/>
    </source>
</evidence>
<evidence type="ECO:0000313" key="4">
    <source>
        <dbReference type="Proteomes" id="UP000669179"/>
    </source>
</evidence>
<comment type="caution">
    <text evidence="3">The sequence shown here is derived from an EMBL/GenBank/DDBJ whole genome shotgun (WGS) entry which is preliminary data.</text>
</comment>
<reference evidence="3" key="1">
    <citation type="submission" date="2021-03" db="EMBL/GenBank/DDBJ databases">
        <authorList>
            <person name="Kanchanasin P."/>
            <person name="Saeng-In P."/>
            <person name="Phongsopitanun W."/>
            <person name="Yuki M."/>
            <person name="Kudo T."/>
            <person name="Ohkuma M."/>
            <person name="Tanasupawat S."/>
        </authorList>
    </citation>
    <scope>NUCLEOTIDE SEQUENCE</scope>
    <source>
        <strain evidence="3">GKU 128</strain>
    </source>
</reference>
<evidence type="ECO:0000313" key="3">
    <source>
        <dbReference type="EMBL" id="MBO2451969.1"/>
    </source>
</evidence>
<name>A0A939PMP8_9ACTN</name>
<organism evidence="3 4">
    <name type="scientific">Actinomadura barringtoniae</name>
    <dbReference type="NCBI Taxonomy" id="1427535"/>
    <lineage>
        <taxon>Bacteria</taxon>
        <taxon>Bacillati</taxon>
        <taxon>Actinomycetota</taxon>
        <taxon>Actinomycetes</taxon>
        <taxon>Streptosporangiales</taxon>
        <taxon>Thermomonosporaceae</taxon>
        <taxon>Actinomadura</taxon>
    </lineage>
</organism>
<protein>
    <submittedName>
        <fullName evidence="3">Uncharacterized protein</fullName>
    </submittedName>
</protein>
<dbReference type="RefSeq" id="WP_208259854.1">
    <property type="nucleotide sequence ID" value="NZ_JAGEOJ010000014.1"/>
</dbReference>
<accession>A0A939PMP8</accession>
<sequence>MRKVVLSMGGWSTGRRAAVVAAALIAGAVVPAAAHAADGPDSDDWGTIVKGDHCAQANAWIARVQGLQRTVDTALFESHSPATPTAPEAQNGGQNLVNLTVPPGVGLGVVSALYSRALTDRLPTNSGGSGTVPAPCAAHARAGGGSVDVGVPYVAAPVAGGTQLSPIGVHVDAIDVEATSRPGHPVAFKGGAVSGYLSSFGHRIINIPKIWPVNFGVRIPEDRSQPAFALATTNEQVTTDSMGKPTLDAKGHYKYDPTASSGYINGIHATVLGTTAADATVAHAAVLQKGGGPGAVESAEPKAPSAGLQAPAMPAMPKAP</sequence>
<keyword evidence="4" id="KW-1185">Reference proteome</keyword>
<proteinExistence type="predicted"/>
<dbReference type="EMBL" id="JAGEOJ010000014">
    <property type="protein sequence ID" value="MBO2451969.1"/>
    <property type="molecule type" value="Genomic_DNA"/>
</dbReference>
<dbReference type="Proteomes" id="UP000669179">
    <property type="component" value="Unassembled WGS sequence"/>
</dbReference>
<keyword evidence="2" id="KW-0732">Signal</keyword>
<gene>
    <name evidence="3" type="ORF">J4573_33120</name>
</gene>
<feature type="signal peptide" evidence="2">
    <location>
        <begin position="1"/>
        <end position="36"/>
    </location>
</feature>
<feature type="region of interest" description="Disordered" evidence="1">
    <location>
        <begin position="290"/>
        <end position="320"/>
    </location>
</feature>
<evidence type="ECO:0000256" key="2">
    <source>
        <dbReference type="SAM" id="SignalP"/>
    </source>
</evidence>
<dbReference type="AlphaFoldDB" id="A0A939PMP8"/>
<feature type="compositionally biased region" description="Low complexity" evidence="1">
    <location>
        <begin position="310"/>
        <end position="320"/>
    </location>
</feature>